<feature type="compositionally biased region" description="Basic residues" evidence="1">
    <location>
        <begin position="1"/>
        <end position="10"/>
    </location>
</feature>
<evidence type="ECO:0000313" key="2">
    <source>
        <dbReference type="EMBL" id="TPX46276.1"/>
    </source>
</evidence>
<dbReference type="AlphaFoldDB" id="A0A507D4B2"/>
<organism evidence="2 3">
    <name type="scientific">Synchytrium endobioticum</name>
    <dbReference type="NCBI Taxonomy" id="286115"/>
    <lineage>
        <taxon>Eukaryota</taxon>
        <taxon>Fungi</taxon>
        <taxon>Fungi incertae sedis</taxon>
        <taxon>Chytridiomycota</taxon>
        <taxon>Chytridiomycota incertae sedis</taxon>
        <taxon>Chytridiomycetes</taxon>
        <taxon>Synchytriales</taxon>
        <taxon>Synchytriaceae</taxon>
        <taxon>Synchytrium</taxon>
    </lineage>
</organism>
<accession>A0A507D4B2</accession>
<sequence>MQLKNRKKRREGYETAEESDEDAKNVYLGPDDWVMKLPQYITSGAEARNSRMAGRVISTLNQTGAWGEF</sequence>
<name>A0A507D4B2_9FUNG</name>
<protein>
    <submittedName>
        <fullName evidence="2">Uncharacterized protein</fullName>
    </submittedName>
</protein>
<evidence type="ECO:0000313" key="3">
    <source>
        <dbReference type="Proteomes" id="UP000320475"/>
    </source>
</evidence>
<evidence type="ECO:0000256" key="1">
    <source>
        <dbReference type="SAM" id="MobiDB-lite"/>
    </source>
</evidence>
<gene>
    <name evidence="2" type="ORF">SeLEV6574_g03295</name>
</gene>
<dbReference type="Proteomes" id="UP000320475">
    <property type="component" value="Unassembled WGS sequence"/>
</dbReference>
<comment type="caution">
    <text evidence="2">The sequence shown here is derived from an EMBL/GenBank/DDBJ whole genome shotgun (WGS) entry which is preliminary data.</text>
</comment>
<reference evidence="2 3" key="1">
    <citation type="journal article" date="2019" name="Sci. Rep.">
        <title>Comparative genomics of chytrid fungi reveal insights into the obligate biotrophic and pathogenic lifestyle of Synchytrium endobioticum.</title>
        <authorList>
            <person name="van de Vossenberg B.T.L.H."/>
            <person name="Warris S."/>
            <person name="Nguyen H.D.T."/>
            <person name="van Gent-Pelzer M.P.E."/>
            <person name="Joly D.L."/>
            <person name="van de Geest H.C."/>
            <person name="Bonants P.J.M."/>
            <person name="Smith D.S."/>
            <person name="Levesque C.A."/>
            <person name="van der Lee T.A.J."/>
        </authorList>
    </citation>
    <scope>NUCLEOTIDE SEQUENCE [LARGE SCALE GENOMIC DNA]</scope>
    <source>
        <strain evidence="2 3">LEV6574</strain>
    </source>
</reference>
<proteinExistence type="predicted"/>
<feature type="region of interest" description="Disordered" evidence="1">
    <location>
        <begin position="1"/>
        <end position="23"/>
    </location>
</feature>
<dbReference type="EMBL" id="QEAM01000108">
    <property type="protein sequence ID" value="TPX46276.1"/>
    <property type="molecule type" value="Genomic_DNA"/>
</dbReference>